<dbReference type="InterPro" id="IPR023043">
    <property type="entry name" value="NAD(P)H_OxRDtase_bac/plastid"/>
</dbReference>
<evidence type="ECO:0000256" key="8">
    <source>
        <dbReference type="RuleBase" id="RU003639"/>
    </source>
</evidence>
<evidence type="ECO:0000256" key="4">
    <source>
        <dbReference type="ARBA" id="ARBA00022692"/>
    </source>
</evidence>
<dbReference type="InterPro" id="IPR000440">
    <property type="entry name" value="NADH_UbQ/plastoQ_OxRdtase_su3"/>
</dbReference>
<dbReference type="InterPro" id="IPR038430">
    <property type="entry name" value="NDAH_ubi_oxred_su3_sf"/>
</dbReference>
<comment type="subcellular location">
    <subcellularLocation>
        <location evidence="7 8">Cell membrane</location>
        <topology evidence="7 8">Multi-pass membrane protein</topology>
    </subcellularLocation>
    <subcellularLocation>
        <location evidence="1">Membrane</location>
        <topology evidence="1">Multi-pass membrane protein</topology>
    </subcellularLocation>
</comment>
<sequence length="118" mass="13188">MQNPWIYVGIFVLVGLLIPIAAIAIAAILGPKKPNAIKQSTYECGIETVGDSWVQFKAQYYIFGLVFLVFDVETVFLFPWAVSLNSLPLFAVFEGIIFVLILLAGLVYAWKKGMLEWV</sequence>
<keyword evidence="7" id="KW-1003">Cell membrane</keyword>
<keyword evidence="7" id="KW-1278">Translocase</keyword>
<comment type="similarity">
    <text evidence="2 7 8">Belongs to the complex I subunit 3 family.</text>
</comment>
<keyword evidence="7 8" id="KW-0520">NAD</keyword>
<feature type="transmembrane region" description="Helical" evidence="7">
    <location>
        <begin position="87"/>
        <end position="110"/>
    </location>
</feature>
<dbReference type="EC" id="7.1.1.-" evidence="7"/>
<evidence type="ECO:0000256" key="6">
    <source>
        <dbReference type="ARBA" id="ARBA00023136"/>
    </source>
</evidence>
<evidence type="ECO:0000256" key="3">
    <source>
        <dbReference type="ARBA" id="ARBA00022448"/>
    </source>
</evidence>
<evidence type="ECO:0000313" key="10">
    <source>
        <dbReference type="Proteomes" id="UP000614469"/>
    </source>
</evidence>
<dbReference type="Gene3D" id="1.20.58.1610">
    <property type="entry name" value="NADH:ubiquinone/plastoquinone oxidoreductase, chain 3"/>
    <property type="match status" value="1"/>
</dbReference>
<dbReference type="GO" id="GO:0005886">
    <property type="term" value="C:plasma membrane"/>
    <property type="evidence" value="ECO:0007669"/>
    <property type="project" value="UniProtKB-SubCell"/>
</dbReference>
<comment type="catalytic activity">
    <reaction evidence="7 8">
        <text>a quinone + NADH + 5 H(+)(in) = a quinol + NAD(+) + 4 H(+)(out)</text>
        <dbReference type="Rhea" id="RHEA:57888"/>
        <dbReference type="ChEBI" id="CHEBI:15378"/>
        <dbReference type="ChEBI" id="CHEBI:24646"/>
        <dbReference type="ChEBI" id="CHEBI:57540"/>
        <dbReference type="ChEBI" id="CHEBI:57945"/>
        <dbReference type="ChEBI" id="CHEBI:132124"/>
    </reaction>
</comment>
<gene>
    <name evidence="7" type="primary">nuoA</name>
    <name evidence="9" type="ORF">H8E29_05545</name>
</gene>
<dbReference type="AlphaFoldDB" id="A0A8J6TEL2"/>
<dbReference type="PANTHER" id="PTHR11058">
    <property type="entry name" value="NADH-UBIQUINONE OXIDOREDUCTASE CHAIN 3"/>
    <property type="match status" value="1"/>
</dbReference>
<dbReference type="GO" id="GO:0008137">
    <property type="term" value="F:NADH dehydrogenase (ubiquinone) activity"/>
    <property type="evidence" value="ECO:0007669"/>
    <property type="project" value="InterPro"/>
</dbReference>
<dbReference type="GO" id="GO:0048038">
    <property type="term" value="F:quinone binding"/>
    <property type="evidence" value="ECO:0007669"/>
    <property type="project" value="UniProtKB-KW"/>
</dbReference>
<comment type="function">
    <text evidence="7">NDH-1 shuttles electrons from NADH, via FMN and iron-sulfur (Fe-S) centers, to quinones in the respiratory chain. The immediate electron acceptor for the enzyme in this species is believed to be ubiquinone. Couples the redox reaction to proton translocation (for every two electrons transferred, four hydrogen ions are translocated across the cytoplasmic membrane), and thus conserves the redox energy in a proton gradient.</text>
</comment>
<evidence type="ECO:0000256" key="5">
    <source>
        <dbReference type="ARBA" id="ARBA00022989"/>
    </source>
</evidence>
<keyword evidence="7" id="KW-0830">Ubiquinone</keyword>
<evidence type="ECO:0000256" key="1">
    <source>
        <dbReference type="ARBA" id="ARBA00004141"/>
    </source>
</evidence>
<feature type="transmembrane region" description="Helical" evidence="7">
    <location>
        <begin position="60"/>
        <end position="81"/>
    </location>
</feature>
<keyword evidence="5 7" id="KW-1133">Transmembrane helix</keyword>
<keyword evidence="4 7" id="KW-0812">Transmembrane</keyword>
<organism evidence="9 10">
    <name type="scientific">Candidatus Desulfolinea nitratireducens</name>
    <dbReference type="NCBI Taxonomy" id="2841698"/>
    <lineage>
        <taxon>Bacteria</taxon>
        <taxon>Bacillati</taxon>
        <taxon>Chloroflexota</taxon>
        <taxon>Anaerolineae</taxon>
        <taxon>Anaerolineales</taxon>
        <taxon>Anaerolineales incertae sedis</taxon>
        <taxon>Candidatus Desulfolinea</taxon>
    </lineage>
</organism>
<dbReference type="Proteomes" id="UP000614469">
    <property type="component" value="Unassembled WGS sequence"/>
</dbReference>
<dbReference type="GO" id="GO:0050136">
    <property type="term" value="F:NADH dehydrogenase (quinone) (non-electrogenic) activity"/>
    <property type="evidence" value="ECO:0007669"/>
    <property type="project" value="UniProtKB-UniRule"/>
</dbReference>
<comment type="subunit">
    <text evidence="7">NDH-1 is composed of 14 different subunits. Subunits NuoA, H, J, K, L, M, N constitute the membrane sector of the complex.</text>
</comment>
<evidence type="ECO:0000256" key="7">
    <source>
        <dbReference type="HAMAP-Rule" id="MF_01394"/>
    </source>
</evidence>
<dbReference type="PANTHER" id="PTHR11058:SF9">
    <property type="entry name" value="NADH-UBIQUINONE OXIDOREDUCTASE CHAIN 3"/>
    <property type="match status" value="1"/>
</dbReference>
<proteinExistence type="inferred from homology"/>
<keyword evidence="3 7" id="KW-0813">Transport</keyword>
<comment type="caution">
    <text evidence="9">The sequence shown here is derived from an EMBL/GenBank/DDBJ whole genome shotgun (WGS) entry which is preliminary data.</text>
</comment>
<evidence type="ECO:0000313" key="9">
    <source>
        <dbReference type="EMBL" id="MBC8334708.1"/>
    </source>
</evidence>
<accession>A0A8J6TEL2</accession>
<dbReference type="HAMAP" id="MF_01394">
    <property type="entry name" value="NDH1_NuoA"/>
    <property type="match status" value="1"/>
</dbReference>
<name>A0A8J6TEL2_9CHLR</name>
<keyword evidence="7 8" id="KW-0874">Quinone</keyword>
<dbReference type="Pfam" id="PF00507">
    <property type="entry name" value="Oxidored_q4"/>
    <property type="match status" value="1"/>
</dbReference>
<dbReference type="EMBL" id="JACNJN010000077">
    <property type="protein sequence ID" value="MBC8334708.1"/>
    <property type="molecule type" value="Genomic_DNA"/>
</dbReference>
<reference evidence="9 10" key="1">
    <citation type="submission" date="2020-08" db="EMBL/GenBank/DDBJ databases">
        <title>Bridging the membrane lipid divide: bacteria of the FCB group superphylum have the potential to synthesize archaeal ether lipids.</title>
        <authorList>
            <person name="Villanueva L."/>
            <person name="Von Meijenfeldt F.A.B."/>
            <person name="Westbye A.B."/>
            <person name="Yadav S."/>
            <person name="Hopmans E.C."/>
            <person name="Dutilh B.E."/>
            <person name="Sinninghe Damste J.S."/>
        </authorList>
    </citation>
    <scope>NUCLEOTIDE SEQUENCE [LARGE SCALE GENOMIC DNA]</scope>
    <source>
        <strain evidence="9">NIOZ-UU36</strain>
    </source>
</reference>
<evidence type="ECO:0000256" key="2">
    <source>
        <dbReference type="ARBA" id="ARBA00008472"/>
    </source>
</evidence>
<protein>
    <recommendedName>
        <fullName evidence="7">NADH-quinone oxidoreductase subunit A</fullName>
        <ecNumber evidence="7">7.1.1.-</ecNumber>
    </recommendedName>
    <alternativeName>
        <fullName evidence="7">NADH dehydrogenase I subunit A</fullName>
    </alternativeName>
    <alternativeName>
        <fullName evidence="7">NDH-1 subunit A</fullName>
    </alternativeName>
    <alternativeName>
        <fullName evidence="7">NUO1</fullName>
    </alternativeName>
</protein>
<keyword evidence="6 7" id="KW-0472">Membrane</keyword>
<feature type="transmembrane region" description="Helical" evidence="7">
    <location>
        <begin position="6"/>
        <end position="29"/>
    </location>
</feature>
<dbReference type="GO" id="GO:0030964">
    <property type="term" value="C:NADH dehydrogenase complex"/>
    <property type="evidence" value="ECO:0007669"/>
    <property type="project" value="TreeGrafter"/>
</dbReference>